<feature type="domain" description="HTH tetR-type" evidence="5">
    <location>
        <begin position="22"/>
        <end position="82"/>
    </location>
</feature>
<comment type="caution">
    <text evidence="6">The sequence shown here is derived from an EMBL/GenBank/DDBJ whole genome shotgun (WGS) entry which is preliminary data.</text>
</comment>
<evidence type="ECO:0000256" key="3">
    <source>
        <dbReference type="ARBA" id="ARBA00023163"/>
    </source>
</evidence>
<dbReference type="PANTHER" id="PTHR30055:SF234">
    <property type="entry name" value="HTH-TYPE TRANSCRIPTIONAL REGULATOR BETI"/>
    <property type="match status" value="1"/>
</dbReference>
<name>A0ABS1LIA2_9MICO</name>
<evidence type="ECO:0000256" key="1">
    <source>
        <dbReference type="ARBA" id="ARBA00023015"/>
    </source>
</evidence>
<dbReference type="PANTHER" id="PTHR30055">
    <property type="entry name" value="HTH-TYPE TRANSCRIPTIONAL REGULATOR RUTR"/>
    <property type="match status" value="1"/>
</dbReference>
<feature type="DNA-binding region" description="H-T-H motif" evidence="4">
    <location>
        <begin position="45"/>
        <end position="64"/>
    </location>
</feature>
<sequence length="219" mass="23838">MSGGDGGVRTYDGRVSSSSITASSRDVILKAARTLISDRGYDGMVISDLSALSGLPASSIYYHFGNKLGILTALLEQTFEDLHATFPSPSSFDDREPIERFELWYTAACRSLDERPEYLRLLLAVSIGSHAGEDAIRVLVRRIRDYAHQSWIDALTPLFAPITSPEDEAFLDQLAVLGRAMTDGLSVSTTFDGGTYVAHVPPFVALVRGLAAERRGLHS</sequence>
<evidence type="ECO:0000256" key="2">
    <source>
        <dbReference type="ARBA" id="ARBA00023125"/>
    </source>
</evidence>
<proteinExistence type="predicted"/>
<dbReference type="InterPro" id="IPR050109">
    <property type="entry name" value="HTH-type_TetR-like_transc_reg"/>
</dbReference>
<keyword evidence="3" id="KW-0804">Transcription</keyword>
<evidence type="ECO:0000313" key="7">
    <source>
        <dbReference type="Proteomes" id="UP000675409"/>
    </source>
</evidence>
<dbReference type="PROSITE" id="PS50977">
    <property type="entry name" value="HTH_TETR_2"/>
    <property type="match status" value="1"/>
</dbReference>
<gene>
    <name evidence="6" type="ORF">HGK34_06470</name>
</gene>
<evidence type="ECO:0000259" key="5">
    <source>
        <dbReference type="PROSITE" id="PS50977"/>
    </source>
</evidence>
<protein>
    <submittedName>
        <fullName evidence="6">TetR/AcrR family transcriptional regulator</fullName>
    </submittedName>
</protein>
<dbReference type="SUPFAM" id="SSF46689">
    <property type="entry name" value="Homeodomain-like"/>
    <property type="match status" value="1"/>
</dbReference>
<dbReference type="Gene3D" id="1.10.357.10">
    <property type="entry name" value="Tetracycline Repressor, domain 2"/>
    <property type="match status" value="1"/>
</dbReference>
<accession>A0ABS1LIA2</accession>
<keyword evidence="1" id="KW-0805">Transcription regulation</keyword>
<dbReference type="InterPro" id="IPR001647">
    <property type="entry name" value="HTH_TetR"/>
</dbReference>
<keyword evidence="2 4" id="KW-0238">DNA-binding</keyword>
<dbReference type="PRINTS" id="PR00455">
    <property type="entry name" value="HTHTETR"/>
</dbReference>
<evidence type="ECO:0000313" key="6">
    <source>
        <dbReference type="EMBL" id="MBL0885922.1"/>
    </source>
</evidence>
<dbReference type="Pfam" id="PF00440">
    <property type="entry name" value="TetR_N"/>
    <property type="match status" value="1"/>
</dbReference>
<evidence type="ECO:0000256" key="4">
    <source>
        <dbReference type="PROSITE-ProRule" id="PRU00335"/>
    </source>
</evidence>
<keyword evidence="7" id="KW-1185">Reference proteome</keyword>
<dbReference type="Proteomes" id="UP000675409">
    <property type="component" value="Unassembled WGS sequence"/>
</dbReference>
<dbReference type="InterPro" id="IPR009057">
    <property type="entry name" value="Homeodomain-like_sf"/>
</dbReference>
<reference evidence="6 7" key="1">
    <citation type="journal article" date="2021" name="Arch. Microbiol.">
        <title>Myceligenerans indicum sp. nov., an actinobacterium isolated from mangrove sediment of Sundarbans, India.</title>
        <authorList>
            <person name="Asha K."/>
            <person name="Bhadury P."/>
        </authorList>
    </citation>
    <scope>NUCLEOTIDE SEQUENCE [LARGE SCALE GENOMIC DNA]</scope>
    <source>
        <strain evidence="6 7">I2</strain>
    </source>
</reference>
<organism evidence="6 7">
    <name type="scientific">Myceligenerans indicum</name>
    <dbReference type="NCBI Taxonomy" id="2593663"/>
    <lineage>
        <taxon>Bacteria</taxon>
        <taxon>Bacillati</taxon>
        <taxon>Actinomycetota</taxon>
        <taxon>Actinomycetes</taxon>
        <taxon>Micrococcales</taxon>
        <taxon>Promicromonosporaceae</taxon>
        <taxon>Myceligenerans</taxon>
    </lineage>
</organism>
<dbReference type="EMBL" id="JABBYC010000007">
    <property type="protein sequence ID" value="MBL0885922.1"/>
    <property type="molecule type" value="Genomic_DNA"/>
</dbReference>